<reference evidence="2" key="1">
    <citation type="submission" date="2021-03" db="EMBL/GenBank/DDBJ databases">
        <title>Molecular characterization of Xanthomonas species pathogenic on Araceae and the development of a triplex TaqMan assay for detection of X. phaseoli pv. dieffenbachiae.</title>
        <authorList>
            <person name="Van Der Wolf J."/>
            <person name="Krijger M."/>
            <person name="Mendes O."/>
            <person name="Brankovics B."/>
            <person name="Bonants P."/>
            <person name="Meekes E."/>
        </authorList>
    </citation>
    <scope>NUCLEOTIDE SEQUENCE</scope>
    <source>
        <strain evidence="2">NBC1264</strain>
    </source>
</reference>
<dbReference type="Proteomes" id="UP000668572">
    <property type="component" value="Unassembled WGS sequence"/>
</dbReference>
<feature type="compositionally biased region" description="Polar residues" evidence="1">
    <location>
        <begin position="14"/>
        <end position="23"/>
    </location>
</feature>
<dbReference type="RefSeq" id="WP_017158623.1">
    <property type="nucleotide sequence ID" value="NZ_CP083575.1"/>
</dbReference>
<dbReference type="AlphaFoldDB" id="A0A8I1XIY3"/>
<name>A0A8I1XIY3_XANMN</name>
<feature type="region of interest" description="Disordered" evidence="1">
    <location>
        <begin position="1"/>
        <end position="23"/>
    </location>
</feature>
<comment type="caution">
    <text evidence="2">The sequence shown here is derived from an EMBL/GenBank/DDBJ whole genome shotgun (WGS) entry which is preliminary data.</text>
</comment>
<evidence type="ECO:0000313" key="2">
    <source>
        <dbReference type="EMBL" id="MBO9758768.1"/>
    </source>
</evidence>
<evidence type="ECO:0000313" key="3">
    <source>
        <dbReference type="Proteomes" id="UP000668572"/>
    </source>
</evidence>
<gene>
    <name evidence="2" type="ORF">J7405_04225</name>
</gene>
<proteinExistence type="predicted"/>
<dbReference type="EMBL" id="JAGHXW010000014">
    <property type="protein sequence ID" value="MBO9758768.1"/>
    <property type="molecule type" value="Genomic_DNA"/>
</dbReference>
<organism evidence="2 3">
    <name type="scientific">Xanthomonas manihotis</name>
    <dbReference type="NCBI Taxonomy" id="43353"/>
    <lineage>
        <taxon>Bacteria</taxon>
        <taxon>Pseudomonadati</taxon>
        <taxon>Pseudomonadota</taxon>
        <taxon>Gammaproteobacteria</taxon>
        <taxon>Lysobacterales</taxon>
        <taxon>Lysobacteraceae</taxon>
        <taxon>Xanthomonas</taxon>
    </lineage>
</organism>
<sequence>MDGFTACPAGGEGSAQSMSSQLLQGQTQQIDDAACSFFNKVTSQLSGRGALADCGRFTPCPASGEGTARTTKQAFDCIPKCSQ</sequence>
<accession>A0A8I1XIY3</accession>
<protein>
    <submittedName>
        <fullName evidence="2">Uncharacterized protein</fullName>
    </submittedName>
</protein>
<evidence type="ECO:0000256" key="1">
    <source>
        <dbReference type="SAM" id="MobiDB-lite"/>
    </source>
</evidence>